<gene>
    <name evidence="3" type="ORF">WMY93_000934</name>
</gene>
<dbReference type="Proteomes" id="UP001460270">
    <property type="component" value="Unassembled WGS sequence"/>
</dbReference>
<sequence>MGVLVQLYGVLVQLYGSTSAALWENQCVSSMGLQCSPMGVLVQLYGSTSAALWRTKLCLCSSAAVDDLGVAGFAVSVLAVILILVLLLCLFCQRPSTAASPNTNPSTGFHPHPKPRESALHSILPRYDSICLSGIFDLHREIAPPDDSDVYMNYRSSNPSYADLDRDHHRRRPLLQLPLKTHATWLFRKHQIHLLFPDGRIQIEKERAPCLELLGFRI</sequence>
<comment type="caution">
    <text evidence="3">The sequence shown here is derived from an EMBL/GenBank/DDBJ whole genome shotgun (WGS) entry which is preliminary data.</text>
</comment>
<organism evidence="3 4">
    <name type="scientific">Mugilogobius chulae</name>
    <name type="common">yellowstripe goby</name>
    <dbReference type="NCBI Taxonomy" id="88201"/>
    <lineage>
        <taxon>Eukaryota</taxon>
        <taxon>Metazoa</taxon>
        <taxon>Chordata</taxon>
        <taxon>Craniata</taxon>
        <taxon>Vertebrata</taxon>
        <taxon>Euteleostomi</taxon>
        <taxon>Actinopterygii</taxon>
        <taxon>Neopterygii</taxon>
        <taxon>Teleostei</taxon>
        <taxon>Neoteleostei</taxon>
        <taxon>Acanthomorphata</taxon>
        <taxon>Gobiaria</taxon>
        <taxon>Gobiiformes</taxon>
        <taxon>Gobioidei</taxon>
        <taxon>Gobiidae</taxon>
        <taxon>Gobionellinae</taxon>
        <taxon>Mugilogobius</taxon>
    </lineage>
</organism>
<keyword evidence="1" id="KW-1133">Transmembrane helix</keyword>
<evidence type="ECO:0000256" key="1">
    <source>
        <dbReference type="SAM" id="Phobius"/>
    </source>
</evidence>
<keyword evidence="1" id="KW-0472">Membrane</keyword>
<evidence type="ECO:0000313" key="4">
    <source>
        <dbReference type="Proteomes" id="UP001460270"/>
    </source>
</evidence>
<protein>
    <submittedName>
        <fullName evidence="3">Uncharacterized protein</fullName>
    </submittedName>
</protein>
<name>A0AAW0Q297_9GOBI</name>
<evidence type="ECO:0000256" key="2">
    <source>
        <dbReference type="SAM" id="SignalP"/>
    </source>
</evidence>
<reference evidence="4" key="1">
    <citation type="submission" date="2024-04" db="EMBL/GenBank/DDBJ databases">
        <title>Salinicola lusitanus LLJ914,a marine bacterium isolated from the Okinawa Trough.</title>
        <authorList>
            <person name="Li J."/>
        </authorList>
    </citation>
    <scope>NUCLEOTIDE SEQUENCE [LARGE SCALE GENOMIC DNA]</scope>
</reference>
<evidence type="ECO:0000313" key="3">
    <source>
        <dbReference type="EMBL" id="KAK7945206.1"/>
    </source>
</evidence>
<proteinExistence type="predicted"/>
<keyword evidence="1" id="KW-0812">Transmembrane</keyword>
<feature type="chain" id="PRO_5043609332" evidence="2">
    <location>
        <begin position="21"/>
        <end position="218"/>
    </location>
</feature>
<accession>A0AAW0Q297</accession>
<feature type="transmembrane region" description="Helical" evidence="1">
    <location>
        <begin position="71"/>
        <end position="92"/>
    </location>
</feature>
<keyword evidence="4" id="KW-1185">Reference proteome</keyword>
<feature type="signal peptide" evidence="2">
    <location>
        <begin position="1"/>
        <end position="20"/>
    </location>
</feature>
<dbReference type="AlphaFoldDB" id="A0AAW0Q297"/>
<keyword evidence="2" id="KW-0732">Signal</keyword>
<dbReference type="EMBL" id="JBBPFD010000001">
    <property type="protein sequence ID" value="KAK7945206.1"/>
    <property type="molecule type" value="Genomic_DNA"/>
</dbReference>